<accession>A0ACC1I328</accession>
<reference evidence="1" key="1">
    <citation type="submission" date="2022-07" db="EMBL/GenBank/DDBJ databases">
        <title>Phylogenomic reconstructions and comparative analyses of Kickxellomycotina fungi.</title>
        <authorList>
            <person name="Reynolds N.K."/>
            <person name="Stajich J.E."/>
            <person name="Barry K."/>
            <person name="Grigoriev I.V."/>
            <person name="Crous P."/>
            <person name="Smith M.E."/>
        </authorList>
    </citation>
    <scope>NUCLEOTIDE SEQUENCE</scope>
    <source>
        <strain evidence="1">Benny 63K</strain>
    </source>
</reference>
<evidence type="ECO:0000313" key="1">
    <source>
        <dbReference type="EMBL" id="KAJ1884819.1"/>
    </source>
</evidence>
<sequence>MDDIGKKQLTLNGSKFYLDIDSRENRQLKETNLEKRLKDRHARVVEEGNGRLVEISSTEELNNYQSKSGIPPAIIRQQEAKLAMVNAHALNFEDFGKYDASVNQGDDDDSMARSLHASFGKDAVVIITKKAELRQIFKKRGFQVLLTDKLFASTQCPGCHSKLELSHMEHTARNNTGGKEITIAHHRPLQCANAQCQHNTHPVRFEVNADGTAEVTHQADDGFGTSLQGSLSPEANTRMGSELNLKQLELDSTFSLALSNVALAEEAGLPVRQAAIVQLRGYIGRHWSIASAKYEPGPIPDQETKSQVRESVFSLLSSGDGKLRAAAAAVVAGMARYDWPDEWPQLFSQL</sequence>
<keyword evidence="2" id="KW-1185">Reference proteome</keyword>
<name>A0ACC1I328_9FUNG</name>
<feature type="non-terminal residue" evidence="1">
    <location>
        <position position="350"/>
    </location>
</feature>
<dbReference type="EMBL" id="JANBPG010002727">
    <property type="protein sequence ID" value="KAJ1884819.1"/>
    <property type="molecule type" value="Genomic_DNA"/>
</dbReference>
<evidence type="ECO:0000313" key="2">
    <source>
        <dbReference type="Proteomes" id="UP001150581"/>
    </source>
</evidence>
<dbReference type="Proteomes" id="UP001150581">
    <property type="component" value="Unassembled WGS sequence"/>
</dbReference>
<gene>
    <name evidence="1" type="ORF">LPJ66_010425</name>
</gene>
<organism evidence="1 2">
    <name type="scientific">Kickxella alabastrina</name>
    <dbReference type="NCBI Taxonomy" id="61397"/>
    <lineage>
        <taxon>Eukaryota</taxon>
        <taxon>Fungi</taxon>
        <taxon>Fungi incertae sedis</taxon>
        <taxon>Zoopagomycota</taxon>
        <taxon>Kickxellomycotina</taxon>
        <taxon>Kickxellomycetes</taxon>
        <taxon>Kickxellales</taxon>
        <taxon>Kickxellaceae</taxon>
        <taxon>Kickxella</taxon>
    </lineage>
</organism>
<proteinExistence type="predicted"/>
<protein>
    <submittedName>
        <fullName evidence="1">Uncharacterized protein</fullName>
    </submittedName>
</protein>
<comment type="caution">
    <text evidence="1">The sequence shown here is derived from an EMBL/GenBank/DDBJ whole genome shotgun (WGS) entry which is preliminary data.</text>
</comment>